<dbReference type="Proteomes" id="UP001164693">
    <property type="component" value="Chromosome"/>
</dbReference>
<dbReference type="RefSeq" id="WP_269442948.1">
    <property type="nucleotide sequence ID" value="NZ_CP097463.1"/>
</dbReference>
<accession>A0ABY7JXJ9</accession>
<keyword evidence="5" id="KW-1185">Reference proteome</keyword>
<organism evidence="4 5">
    <name type="scientific">Jatrophihabitans cynanchi</name>
    <dbReference type="NCBI Taxonomy" id="2944128"/>
    <lineage>
        <taxon>Bacteria</taxon>
        <taxon>Bacillati</taxon>
        <taxon>Actinomycetota</taxon>
        <taxon>Actinomycetes</taxon>
        <taxon>Jatrophihabitantales</taxon>
        <taxon>Jatrophihabitantaceae</taxon>
        <taxon>Jatrophihabitans</taxon>
    </lineage>
</organism>
<evidence type="ECO:0000256" key="3">
    <source>
        <dbReference type="SAM" id="MobiDB-lite"/>
    </source>
</evidence>
<keyword evidence="1" id="KW-0540">Nuclease</keyword>
<evidence type="ECO:0000313" key="4">
    <source>
        <dbReference type="EMBL" id="WAX56415.1"/>
    </source>
</evidence>
<gene>
    <name evidence="4" type="ORF">M6B22_18025</name>
</gene>
<dbReference type="Pfam" id="PF00545">
    <property type="entry name" value="Ribonuclease"/>
    <property type="match status" value="1"/>
</dbReference>
<dbReference type="InterPro" id="IPR000026">
    <property type="entry name" value="N1-like"/>
</dbReference>
<dbReference type="InterPro" id="IPR016191">
    <property type="entry name" value="Ribonuclease/ribotoxin"/>
</dbReference>
<dbReference type="SUPFAM" id="SSF53933">
    <property type="entry name" value="Microbial ribonucleases"/>
    <property type="match status" value="1"/>
</dbReference>
<dbReference type="EMBL" id="CP097463">
    <property type="protein sequence ID" value="WAX56415.1"/>
    <property type="molecule type" value="Genomic_DNA"/>
</dbReference>
<name>A0ABY7JXJ9_9ACTN</name>
<feature type="region of interest" description="Disordered" evidence="3">
    <location>
        <begin position="27"/>
        <end position="49"/>
    </location>
</feature>
<evidence type="ECO:0000256" key="1">
    <source>
        <dbReference type="ARBA" id="ARBA00022722"/>
    </source>
</evidence>
<sequence length="134" mass="14827">MPRVRRPLLALIALVLALAVGYGVKAARSGDDTKPRPADTTSSAPLSGLPVQARQTVSLIEKGGPFPYPHNDGVVFHNNEHLLPRESDGYYHEYTVPTPGSADRGARRIITGRDGEFYYTADHYEHFVRIDVNR</sequence>
<feature type="compositionally biased region" description="Basic and acidic residues" evidence="3">
    <location>
        <begin position="28"/>
        <end position="37"/>
    </location>
</feature>
<evidence type="ECO:0000313" key="5">
    <source>
        <dbReference type="Proteomes" id="UP001164693"/>
    </source>
</evidence>
<evidence type="ECO:0000256" key="2">
    <source>
        <dbReference type="ARBA" id="ARBA00022801"/>
    </source>
</evidence>
<reference evidence="4" key="1">
    <citation type="submission" date="2022-05" db="EMBL/GenBank/DDBJ databases">
        <title>Jatrophihabitans sp. SB3-54 whole genome sequence.</title>
        <authorList>
            <person name="Suh M.K."/>
            <person name="Eom M.K."/>
            <person name="Kim J.S."/>
            <person name="Kim H.S."/>
            <person name="Do H.E."/>
            <person name="Shin Y.K."/>
            <person name="Lee J.-S."/>
        </authorList>
    </citation>
    <scope>NUCLEOTIDE SEQUENCE</scope>
    <source>
        <strain evidence="4">SB3-54</strain>
    </source>
</reference>
<dbReference type="Gene3D" id="3.10.450.30">
    <property type="entry name" value="Microbial ribonucleases"/>
    <property type="match status" value="1"/>
</dbReference>
<keyword evidence="2" id="KW-0378">Hydrolase</keyword>
<protein>
    <submittedName>
        <fullName evidence="4">Uncharacterized protein</fullName>
    </submittedName>
</protein>
<proteinExistence type="predicted"/>